<organism evidence="2 3">
    <name type="scientific">Hypsibius exemplaris</name>
    <name type="common">Freshwater tardigrade</name>
    <dbReference type="NCBI Taxonomy" id="2072580"/>
    <lineage>
        <taxon>Eukaryota</taxon>
        <taxon>Metazoa</taxon>
        <taxon>Ecdysozoa</taxon>
        <taxon>Tardigrada</taxon>
        <taxon>Eutardigrada</taxon>
        <taxon>Parachela</taxon>
        <taxon>Hypsibioidea</taxon>
        <taxon>Hypsibiidae</taxon>
        <taxon>Hypsibius</taxon>
    </lineage>
</organism>
<protein>
    <submittedName>
        <fullName evidence="2">Uncharacterized protein</fullName>
    </submittedName>
</protein>
<name>A0A9X6NAW9_HYPEX</name>
<proteinExistence type="predicted"/>
<dbReference type="AlphaFoldDB" id="A0A9X6NAW9"/>
<evidence type="ECO:0000313" key="3">
    <source>
        <dbReference type="Proteomes" id="UP000192578"/>
    </source>
</evidence>
<evidence type="ECO:0000256" key="1">
    <source>
        <dbReference type="SAM" id="MobiDB-lite"/>
    </source>
</evidence>
<sequence>MDGHSAADPRIGTAITPPPSSLTSSSSPLWRNKEPYILLHVSSPWPLSLQWVKGCYAFAAVEQLSNGPCRQRPSSGDLRIAELIPRSMAVVFCTLISHVPNYFMSIVPNHASATIRRFGVYLTLVQHCVSPVIYLLFWPPDVKLLAVSLDNCEPL</sequence>
<accession>A0A9X6NAW9</accession>
<comment type="caution">
    <text evidence="2">The sequence shown here is derived from an EMBL/GenBank/DDBJ whole genome shotgun (WGS) entry which is preliminary data.</text>
</comment>
<feature type="region of interest" description="Disordered" evidence="1">
    <location>
        <begin position="1"/>
        <end position="27"/>
    </location>
</feature>
<gene>
    <name evidence="2" type="ORF">BV898_15383</name>
</gene>
<keyword evidence="3" id="KW-1185">Reference proteome</keyword>
<dbReference type="EMBL" id="MTYJ01000206">
    <property type="protein sequence ID" value="OWA50880.1"/>
    <property type="molecule type" value="Genomic_DNA"/>
</dbReference>
<evidence type="ECO:0000313" key="2">
    <source>
        <dbReference type="EMBL" id="OWA50880.1"/>
    </source>
</evidence>
<dbReference type="Proteomes" id="UP000192578">
    <property type="component" value="Unassembled WGS sequence"/>
</dbReference>
<dbReference type="OrthoDB" id="10042731at2759"/>
<reference evidence="3" key="1">
    <citation type="submission" date="2017-01" db="EMBL/GenBank/DDBJ databases">
        <title>Comparative genomics of anhydrobiosis in the tardigrade Hypsibius dujardini.</title>
        <authorList>
            <person name="Yoshida Y."/>
            <person name="Koutsovoulos G."/>
            <person name="Laetsch D."/>
            <person name="Stevens L."/>
            <person name="Kumar S."/>
            <person name="Horikawa D."/>
            <person name="Ishino K."/>
            <person name="Komine S."/>
            <person name="Tomita M."/>
            <person name="Blaxter M."/>
            <person name="Arakawa K."/>
        </authorList>
    </citation>
    <scope>NUCLEOTIDE SEQUENCE [LARGE SCALE GENOMIC DNA]</scope>
    <source>
        <strain evidence="3">Z151</strain>
    </source>
</reference>